<reference evidence="2 3" key="2">
    <citation type="journal article" date="2011" name="Stand. Genomic Sci.">
        <title>Complete genome sequence of Isosphaera pallida type strain (IS1B).</title>
        <authorList>
            <consortium name="US DOE Joint Genome Institute (JGI-PGF)"/>
            <person name="Goker M."/>
            <person name="Cleland D."/>
            <person name="Saunders E."/>
            <person name="Lapidus A."/>
            <person name="Nolan M."/>
            <person name="Lucas S."/>
            <person name="Hammon N."/>
            <person name="Deshpande S."/>
            <person name="Cheng J.F."/>
            <person name="Tapia R."/>
            <person name="Han C."/>
            <person name="Goodwin L."/>
            <person name="Pitluck S."/>
            <person name="Liolios K."/>
            <person name="Pagani I."/>
            <person name="Ivanova N."/>
            <person name="Mavromatis K."/>
            <person name="Pati A."/>
            <person name="Chen A."/>
            <person name="Palaniappan K."/>
            <person name="Land M."/>
            <person name="Hauser L."/>
            <person name="Chang Y.J."/>
            <person name="Jeffries C.D."/>
            <person name="Detter J.C."/>
            <person name="Beck B."/>
            <person name="Woyke T."/>
            <person name="Bristow J."/>
            <person name="Eisen J.A."/>
            <person name="Markowitz V."/>
            <person name="Hugenholtz P."/>
            <person name="Kyrpides N.C."/>
            <person name="Klenk H.P."/>
        </authorList>
    </citation>
    <scope>NUCLEOTIDE SEQUENCE [LARGE SCALE GENOMIC DNA]</scope>
    <source>
        <strain evidence="3">ATCC 43644 / DSM 9630 / IS1B</strain>
    </source>
</reference>
<dbReference type="InterPro" id="IPR011335">
    <property type="entry name" value="Restrct_endonuc-II-like"/>
</dbReference>
<name>E8R390_ISOPI</name>
<dbReference type="STRING" id="575540.Isop_2029"/>
<dbReference type="AlphaFoldDB" id="E8R390"/>
<evidence type="ECO:0000313" key="2">
    <source>
        <dbReference type="EMBL" id="ADV62609.1"/>
    </source>
</evidence>
<dbReference type="InterPro" id="IPR008538">
    <property type="entry name" value="Uma2"/>
</dbReference>
<dbReference type="EMBL" id="CP002353">
    <property type="protein sequence ID" value="ADV62609.1"/>
    <property type="molecule type" value="Genomic_DNA"/>
</dbReference>
<dbReference type="InterPro" id="IPR012296">
    <property type="entry name" value="Nuclease_put_TT1808"/>
</dbReference>
<gene>
    <name evidence="2" type="ordered locus">Isop_2029</name>
</gene>
<reference key="1">
    <citation type="submission" date="2010-11" db="EMBL/GenBank/DDBJ databases">
        <title>The complete sequence of chromosome of Isophaera pallida ATCC 43644.</title>
        <authorList>
            <consortium name="US DOE Joint Genome Institute (JGI-PGF)"/>
            <person name="Lucas S."/>
            <person name="Copeland A."/>
            <person name="Lapidus A."/>
            <person name="Bruce D."/>
            <person name="Goodwin L."/>
            <person name="Pitluck S."/>
            <person name="Kyrpides N."/>
            <person name="Mavromatis K."/>
            <person name="Pagani I."/>
            <person name="Ivanova N."/>
            <person name="Saunders E."/>
            <person name="Brettin T."/>
            <person name="Detter J.C."/>
            <person name="Han C."/>
            <person name="Tapia R."/>
            <person name="Land M."/>
            <person name="Hauser L."/>
            <person name="Markowitz V."/>
            <person name="Cheng J.-F."/>
            <person name="Hugenholtz P."/>
            <person name="Woyke T."/>
            <person name="Wu D."/>
            <person name="Eisen J.A."/>
        </authorList>
    </citation>
    <scope>NUCLEOTIDE SEQUENCE</scope>
    <source>
        <strain>ATCC 43644</strain>
    </source>
</reference>
<dbReference type="RefSeq" id="WP_013564897.1">
    <property type="nucleotide sequence ID" value="NC_014962.1"/>
</dbReference>
<dbReference type="CDD" id="cd06260">
    <property type="entry name" value="DUF820-like"/>
    <property type="match status" value="1"/>
</dbReference>
<proteinExistence type="predicted"/>
<dbReference type="OrthoDB" id="9789502at2"/>
<dbReference type="KEGG" id="ipa:Isop_2029"/>
<dbReference type="Proteomes" id="UP000008631">
    <property type="component" value="Chromosome"/>
</dbReference>
<dbReference type="InParanoid" id="E8R390"/>
<dbReference type="Pfam" id="PF05685">
    <property type="entry name" value="Uma2"/>
    <property type="match status" value="1"/>
</dbReference>
<dbReference type="PANTHER" id="PTHR35400">
    <property type="entry name" value="SLR1083 PROTEIN"/>
    <property type="match status" value="1"/>
</dbReference>
<evidence type="ECO:0000313" key="3">
    <source>
        <dbReference type="Proteomes" id="UP000008631"/>
    </source>
</evidence>
<protein>
    <recommendedName>
        <fullName evidence="1">Putative restriction endonuclease domain-containing protein</fullName>
    </recommendedName>
</protein>
<dbReference type="HOGENOM" id="CLU_076312_2_0_0"/>
<dbReference type="SUPFAM" id="SSF52980">
    <property type="entry name" value="Restriction endonuclease-like"/>
    <property type="match status" value="1"/>
</dbReference>
<feature type="domain" description="Putative restriction endonuclease" evidence="1">
    <location>
        <begin position="35"/>
        <end position="189"/>
    </location>
</feature>
<dbReference type="Gene3D" id="3.90.1570.10">
    <property type="entry name" value="tt1808, chain A"/>
    <property type="match status" value="1"/>
</dbReference>
<organism evidence="2 3">
    <name type="scientific">Isosphaera pallida (strain ATCC 43644 / DSM 9630 / IS1B)</name>
    <dbReference type="NCBI Taxonomy" id="575540"/>
    <lineage>
        <taxon>Bacteria</taxon>
        <taxon>Pseudomonadati</taxon>
        <taxon>Planctomycetota</taxon>
        <taxon>Planctomycetia</taxon>
        <taxon>Isosphaerales</taxon>
        <taxon>Isosphaeraceae</taxon>
        <taxon>Isosphaera</taxon>
    </lineage>
</organism>
<sequence>MATATEPATLRVPNADAPFDLTSDLYSRMVEAGLIPRDRRVYLRGGKLYEKIAKTKAHGSIGAAITWAITRRLPNTWSLWPESTIVLDAINAPLPDFAVIRSGELMGRANPERDPGPHDVALIIEIAVISLRDDLTTALELYARAGIPAYWVVDVPSRRILAHGEPRIVEGRGEYARVETYRSGDTLPLLLDGVEAICVPFDELLR</sequence>
<dbReference type="PANTHER" id="PTHR35400:SF3">
    <property type="entry name" value="SLL1072 PROTEIN"/>
    <property type="match status" value="1"/>
</dbReference>
<keyword evidence="3" id="KW-1185">Reference proteome</keyword>
<evidence type="ECO:0000259" key="1">
    <source>
        <dbReference type="Pfam" id="PF05685"/>
    </source>
</evidence>
<dbReference type="eggNOG" id="COG4636">
    <property type="taxonomic scope" value="Bacteria"/>
</dbReference>
<accession>E8R390</accession>